<dbReference type="Proteomes" id="UP001281147">
    <property type="component" value="Unassembled WGS sequence"/>
</dbReference>
<organism evidence="1 2">
    <name type="scientific">Vermiconidia calcicola</name>
    <dbReference type="NCBI Taxonomy" id="1690605"/>
    <lineage>
        <taxon>Eukaryota</taxon>
        <taxon>Fungi</taxon>
        <taxon>Dikarya</taxon>
        <taxon>Ascomycota</taxon>
        <taxon>Pezizomycotina</taxon>
        <taxon>Dothideomycetes</taxon>
        <taxon>Dothideomycetidae</taxon>
        <taxon>Mycosphaerellales</taxon>
        <taxon>Extremaceae</taxon>
        <taxon>Vermiconidia</taxon>
    </lineage>
</organism>
<dbReference type="EMBL" id="JAUTXU010000053">
    <property type="protein sequence ID" value="KAK3714853.1"/>
    <property type="molecule type" value="Genomic_DNA"/>
</dbReference>
<evidence type="ECO:0000313" key="2">
    <source>
        <dbReference type="Proteomes" id="UP001281147"/>
    </source>
</evidence>
<sequence>MFGPAAIAASSVAAAEVAMVVVEAALAAVAVTVLERQRNDTIRAAIITREAEPPSKVQKTGEGEGDGGIVIGRGGGRHGRGGGRAPSIALPDDPLGDLALVVPLARNLDPYARTLRGCVVGLMINWIRRGSPGVVA</sequence>
<keyword evidence="2" id="KW-1185">Reference proteome</keyword>
<name>A0ACC3ND69_9PEZI</name>
<comment type="caution">
    <text evidence="1">The sequence shown here is derived from an EMBL/GenBank/DDBJ whole genome shotgun (WGS) entry which is preliminary data.</text>
</comment>
<reference evidence="1" key="1">
    <citation type="submission" date="2023-07" db="EMBL/GenBank/DDBJ databases">
        <title>Black Yeasts Isolated from many extreme environments.</title>
        <authorList>
            <person name="Coleine C."/>
            <person name="Stajich J.E."/>
            <person name="Selbmann L."/>
        </authorList>
    </citation>
    <scope>NUCLEOTIDE SEQUENCE</scope>
    <source>
        <strain evidence="1">CCFEE 5714</strain>
    </source>
</reference>
<proteinExistence type="predicted"/>
<evidence type="ECO:0000313" key="1">
    <source>
        <dbReference type="EMBL" id="KAK3714853.1"/>
    </source>
</evidence>
<accession>A0ACC3ND69</accession>
<gene>
    <name evidence="1" type="ORF">LTR37_007588</name>
</gene>
<protein>
    <submittedName>
        <fullName evidence="1">Uncharacterized protein</fullName>
    </submittedName>
</protein>